<dbReference type="Gene3D" id="3.30.70.560">
    <property type="entry name" value="7,8-Dihydro-6-hydroxymethylpterin-pyrophosphokinase HPPK"/>
    <property type="match status" value="1"/>
</dbReference>
<dbReference type="UniPathway" id="UPA00077">
    <property type="reaction ID" value="UER00155"/>
</dbReference>
<dbReference type="CDD" id="cd00483">
    <property type="entry name" value="HPPK"/>
    <property type="match status" value="1"/>
</dbReference>
<evidence type="ECO:0000259" key="13">
    <source>
        <dbReference type="Pfam" id="PF01288"/>
    </source>
</evidence>
<reference evidence="14 15" key="1">
    <citation type="submission" date="2014-12" db="EMBL/GenBank/DDBJ databases">
        <title>Genome assembly of Enhygromyxa salina DSM 15201.</title>
        <authorList>
            <person name="Sharma G."/>
            <person name="Subramanian S."/>
        </authorList>
    </citation>
    <scope>NUCLEOTIDE SEQUENCE [LARGE SCALE GENOMIC DNA]</scope>
    <source>
        <strain evidence="14 15">DSM 15201</strain>
    </source>
</reference>
<keyword evidence="7 14" id="KW-0418">Kinase</keyword>
<dbReference type="InterPro" id="IPR000550">
    <property type="entry name" value="Hppk"/>
</dbReference>
<dbReference type="SUPFAM" id="SSF55083">
    <property type="entry name" value="6-hydroxymethyl-7,8-dihydropterin pyrophosphokinase, HPPK"/>
    <property type="match status" value="1"/>
</dbReference>
<proteinExistence type="inferred from homology"/>
<dbReference type="PANTHER" id="PTHR43071">
    <property type="entry name" value="2-AMINO-4-HYDROXY-6-HYDROXYMETHYLDIHYDROPTERIDINE PYROPHOSPHOKINASE"/>
    <property type="match status" value="1"/>
</dbReference>
<protein>
    <recommendedName>
        <fullName evidence="4">2-amino-4-hydroxy-6-hydroxymethyldihydropteridine pyrophosphokinase</fullName>
        <ecNumber evidence="3">2.7.6.3</ecNumber>
    </recommendedName>
    <alternativeName>
        <fullName evidence="11">6-hydroxymethyl-7,8-dihydropterin pyrophosphokinase</fullName>
    </alternativeName>
    <alternativeName>
        <fullName evidence="12">7,8-dihydro-6-hydroxymethylpterin-pyrophosphokinase</fullName>
    </alternativeName>
</protein>
<dbReference type="GO" id="GO:0005524">
    <property type="term" value="F:ATP binding"/>
    <property type="evidence" value="ECO:0007669"/>
    <property type="project" value="UniProtKB-KW"/>
</dbReference>
<evidence type="ECO:0000313" key="15">
    <source>
        <dbReference type="Proteomes" id="UP000031599"/>
    </source>
</evidence>
<dbReference type="GO" id="GO:0046656">
    <property type="term" value="P:folic acid biosynthetic process"/>
    <property type="evidence" value="ECO:0007669"/>
    <property type="project" value="UniProtKB-KW"/>
</dbReference>
<evidence type="ECO:0000256" key="8">
    <source>
        <dbReference type="ARBA" id="ARBA00022840"/>
    </source>
</evidence>
<accession>A0A0C2CT21</accession>
<evidence type="ECO:0000256" key="5">
    <source>
        <dbReference type="ARBA" id="ARBA00022679"/>
    </source>
</evidence>
<comment type="caution">
    <text evidence="14">The sequence shown here is derived from an EMBL/GenBank/DDBJ whole genome shotgun (WGS) entry which is preliminary data.</text>
</comment>
<gene>
    <name evidence="14" type="ORF">DB30_01108</name>
</gene>
<keyword evidence="9" id="KW-0289">Folate biosynthesis</keyword>
<dbReference type="NCBIfam" id="TIGR01498">
    <property type="entry name" value="folK"/>
    <property type="match status" value="1"/>
</dbReference>
<dbReference type="PANTHER" id="PTHR43071:SF1">
    <property type="entry name" value="2-AMINO-4-HYDROXY-6-HYDROXYMETHYLDIHYDROPTERIDINE PYROPHOSPHOKINASE"/>
    <property type="match status" value="1"/>
</dbReference>
<name>A0A0C2CT21_9BACT</name>
<feature type="domain" description="7,8-dihydro-6-hydroxymethylpterin-pyrophosphokinase" evidence="13">
    <location>
        <begin position="5"/>
        <end position="137"/>
    </location>
</feature>
<organism evidence="14 15">
    <name type="scientific">Enhygromyxa salina</name>
    <dbReference type="NCBI Taxonomy" id="215803"/>
    <lineage>
        <taxon>Bacteria</taxon>
        <taxon>Pseudomonadati</taxon>
        <taxon>Myxococcota</taxon>
        <taxon>Polyangia</taxon>
        <taxon>Nannocystales</taxon>
        <taxon>Nannocystaceae</taxon>
        <taxon>Enhygromyxa</taxon>
    </lineage>
</organism>
<evidence type="ECO:0000256" key="1">
    <source>
        <dbReference type="ARBA" id="ARBA00005051"/>
    </source>
</evidence>
<comment type="pathway">
    <text evidence="1">Cofactor biosynthesis; tetrahydrofolate biosynthesis; 2-amino-4-hydroxy-6-hydroxymethyl-7,8-dihydropteridine diphosphate from 7,8-dihydroneopterin triphosphate: step 4/4.</text>
</comment>
<dbReference type="Proteomes" id="UP000031599">
    <property type="component" value="Unassembled WGS sequence"/>
</dbReference>
<dbReference type="AlphaFoldDB" id="A0A0C2CT21"/>
<evidence type="ECO:0000256" key="7">
    <source>
        <dbReference type="ARBA" id="ARBA00022777"/>
    </source>
</evidence>
<comment type="function">
    <text evidence="10">Catalyzes the transfer of pyrophosphate from adenosine triphosphate (ATP) to 6-hydroxymethyl-7,8-dihydropterin, an enzymatic step in folate biosynthesis pathway.</text>
</comment>
<dbReference type="GO" id="GO:0003848">
    <property type="term" value="F:2-amino-4-hydroxy-6-hydroxymethyldihydropteridine diphosphokinase activity"/>
    <property type="evidence" value="ECO:0007669"/>
    <property type="project" value="UniProtKB-EC"/>
</dbReference>
<evidence type="ECO:0000256" key="10">
    <source>
        <dbReference type="ARBA" id="ARBA00029409"/>
    </source>
</evidence>
<keyword evidence="5" id="KW-0808">Transferase</keyword>
<evidence type="ECO:0000256" key="6">
    <source>
        <dbReference type="ARBA" id="ARBA00022741"/>
    </source>
</evidence>
<dbReference type="Pfam" id="PF01288">
    <property type="entry name" value="HPPK"/>
    <property type="match status" value="1"/>
</dbReference>
<dbReference type="InterPro" id="IPR035907">
    <property type="entry name" value="Hppk_sf"/>
</dbReference>
<evidence type="ECO:0000256" key="4">
    <source>
        <dbReference type="ARBA" id="ARBA00016218"/>
    </source>
</evidence>
<evidence type="ECO:0000256" key="3">
    <source>
        <dbReference type="ARBA" id="ARBA00013253"/>
    </source>
</evidence>
<evidence type="ECO:0000256" key="9">
    <source>
        <dbReference type="ARBA" id="ARBA00022909"/>
    </source>
</evidence>
<evidence type="ECO:0000313" key="14">
    <source>
        <dbReference type="EMBL" id="KIG12750.1"/>
    </source>
</evidence>
<comment type="similarity">
    <text evidence="2">Belongs to the HPPK family.</text>
</comment>
<keyword evidence="8" id="KW-0067">ATP-binding</keyword>
<keyword evidence="6" id="KW-0547">Nucleotide-binding</keyword>
<evidence type="ECO:0000256" key="2">
    <source>
        <dbReference type="ARBA" id="ARBA00005810"/>
    </source>
</evidence>
<evidence type="ECO:0000256" key="11">
    <source>
        <dbReference type="ARBA" id="ARBA00029766"/>
    </source>
</evidence>
<dbReference type="EC" id="2.7.6.3" evidence="3"/>
<sequence>MARYFVGLGSNLGDRLATLRAAATELAALAQVTLAAHSSVWETRPLGPGADAFLNAAVELHTALPAADLLAHMLGIERGHGRVRRERWGDRTLDLDLLCGFGPNGRELSIAAPNLTLPHPELSRRDFVLQPLLDMDPLLRVHGRRCAELLAALEPSQRTLLRRLPAPLVELTRP</sequence>
<dbReference type="GO" id="GO:0016301">
    <property type="term" value="F:kinase activity"/>
    <property type="evidence" value="ECO:0007669"/>
    <property type="project" value="UniProtKB-KW"/>
</dbReference>
<dbReference type="GO" id="GO:0046654">
    <property type="term" value="P:tetrahydrofolate biosynthetic process"/>
    <property type="evidence" value="ECO:0007669"/>
    <property type="project" value="UniProtKB-UniPathway"/>
</dbReference>
<dbReference type="EMBL" id="JMCC02000120">
    <property type="protein sequence ID" value="KIG12750.1"/>
    <property type="molecule type" value="Genomic_DNA"/>
</dbReference>
<evidence type="ECO:0000256" key="12">
    <source>
        <dbReference type="ARBA" id="ARBA00033413"/>
    </source>
</evidence>